<feature type="region of interest" description="Disordered" evidence="1">
    <location>
        <begin position="563"/>
        <end position="614"/>
    </location>
</feature>
<dbReference type="AlphaFoldDB" id="A0A1B9H159"/>
<sequence>MSSQYFRAQPESAVDDAITKLTAAQRSFESLATHYRDEAGHGTSLRTGAKLEAAATADDRAADAALATLRTWQASGVLNQTHLDRVMLSYDAYNAARAIFGDNPGDDAPPHGPESAEASSSASPAQSIETDNDPKSLMSRTLAKLKEATQAVDALTGFYESGHEPTVHATAEYKAKGAEAMRSRERVRNQGSVYSHREKRELGAVYKQYSDAVSRRLAAEREFQRQNSHAYSQSVTQQQRSDADMTDATAQGDLASRSSQYHSSMAGLAVSDMLGTSTLPAVPAMPGDHSGWAPTGDSGPIGWTLPDLQTIRTSLAPVDQATQADDLLPTNPVDDLIRQTSAISQTARRASRNFKTPEMTPGNNVLSEYSRSVQSLMDLQTRELTHLTNIFNWFPSAATDEQMSALLNAQSQRKVAFQALRDTEETYFNKLSANMYGSAINSTRFLGLFLNAGGLAQQREGRDQSSQDYETVSDRPLEDNKAIYMLDTTSEAFQQEFQHARDTVRETYQRLRRVERFIDRPIAGGGPRHGGDGTLSSTANRLRDEWHSMTDLRSVVEAHLASLESSQAEASDEAGSMSDEASPSPLPPTISVSAAQAGPSQPFRYCPLAPYPPL</sequence>
<proteinExistence type="predicted"/>
<accession>A0A1B9H159</accession>
<feature type="region of interest" description="Disordered" evidence="1">
    <location>
        <begin position="101"/>
        <end position="134"/>
    </location>
</feature>
<keyword evidence="3" id="KW-1185">Reference proteome</keyword>
<organism evidence="2 3">
    <name type="scientific">Kwoniella heveanensis BCC8398</name>
    <dbReference type="NCBI Taxonomy" id="1296120"/>
    <lineage>
        <taxon>Eukaryota</taxon>
        <taxon>Fungi</taxon>
        <taxon>Dikarya</taxon>
        <taxon>Basidiomycota</taxon>
        <taxon>Agaricomycotina</taxon>
        <taxon>Tremellomycetes</taxon>
        <taxon>Tremellales</taxon>
        <taxon>Cryptococcaceae</taxon>
        <taxon>Kwoniella</taxon>
    </lineage>
</organism>
<gene>
    <name evidence="2" type="ORF">I316_01585</name>
</gene>
<reference evidence="2 3" key="1">
    <citation type="submission" date="2013-07" db="EMBL/GenBank/DDBJ databases">
        <title>The Genome Sequence of Cryptococcus heveanensis BCC8398.</title>
        <authorList>
            <consortium name="The Broad Institute Genome Sequencing Platform"/>
            <person name="Cuomo C."/>
            <person name="Litvintseva A."/>
            <person name="Chen Y."/>
            <person name="Heitman J."/>
            <person name="Sun S."/>
            <person name="Springer D."/>
            <person name="Dromer F."/>
            <person name="Young S.K."/>
            <person name="Zeng Q."/>
            <person name="Gargeya S."/>
            <person name="Fitzgerald M."/>
            <person name="Abouelleil A."/>
            <person name="Alvarado L."/>
            <person name="Berlin A.M."/>
            <person name="Chapman S.B."/>
            <person name="Dewar J."/>
            <person name="Goldberg J."/>
            <person name="Griggs A."/>
            <person name="Gujja S."/>
            <person name="Hansen M."/>
            <person name="Howarth C."/>
            <person name="Imamovic A."/>
            <person name="Larimer J."/>
            <person name="McCowan C."/>
            <person name="Murphy C."/>
            <person name="Pearson M."/>
            <person name="Priest M."/>
            <person name="Roberts A."/>
            <person name="Saif S."/>
            <person name="Shea T."/>
            <person name="Sykes S."/>
            <person name="Wortman J."/>
            <person name="Nusbaum C."/>
            <person name="Birren B."/>
        </authorList>
    </citation>
    <scope>NUCLEOTIDE SEQUENCE [LARGE SCALE GENOMIC DNA]</scope>
    <source>
        <strain evidence="2 3">BCC8398</strain>
    </source>
</reference>
<protein>
    <submittedName>
        <fullName evidence="2">Uncharacterized protein</fullName>
    </submittedName>
</protein>
<evidence type="ECO:0000313" key="2">
    <source>
        <dbReference type="EMBL" id="OCF36987.1"/>
    </source>
</evidence>
<name>A0A1B9H159_9TREE</name>
<feature type="region of interest" description="Disordered" evidence="1">
    <location>
        <begin position="223"/>
        <end position="248"/>
    </location>
</feature>
<feature type="compositionally biased region" description="Low complexity" evidence="1">
    <location>
        <begin position="563"/>
        <end position="576"/>
    </location>
</feature>
<dbReference type="EMBL" id="KI669494">
    <property type="protein sequence ID" value="OCF36987.1"/>
    <property type="molecule type" value="Genomic_DNA"/>
</dbReference>
<evidence type="ECO:0000256" key="1">
    <source>
        <dbReference type="SAM" id="MobiDB-lite"/>
    </source>
</evidence>
<evidence type="ECO:0000313" key="3">
    <source>
        <dbReference type="Proteomes" id="UP000092666"/>
    </source>
</evidence>
<dbReference type="Proteomes" id="UP000092666">
    <property type="component" value="Unassembled WGS sequence"/>
</dbReference>
<reference evidence="3" key="2">
    <citation type="submission" date="2013-12" db="EMBL/GenBank/DDBJ databases">
        <title>Evolution of pathogenesis and genome organization in the Tremellales.</title>
        <authorList>
            <person name="Cuomo C."/>
            <person name="Litvintseva A."/>
            <person name="Heitman J."/>
            <person name="Chen Y."/>
            <person name="Sun S."/>
            <person name="Springer D."/>
            <person name="Dromer F."/>
            <person name="Young S."/>
            <person name="Zeng Q."/>
            <person name="Chapman S."/>
            <person name="Gujja S."/>
            <person name="Saif S."/>
            <person name="Birren B."/>
        </authorList>
    </citation>
    <scope>NUCLEOTIDE SEQUENCE [LARGE SCALE GENOMIC DNA]</scope>
    <source>
        <strain evidence="3">BCC8398</strain>
    </source>
</reference>
<feature type="compositionally biased region" description="Polar residues" evidence="1">
    <location>
        <begin position="225"/>
        <end position="240"/>
    </location>
</feature>
<feature type="compositionally biased region" description="Low complexity" evidence="1">
    <location>
        <begin position="113"/>
        <end position="125"/>
    </location>
</feature>